<keyword evidence="5" id="KW-0233">DNA recombination</keyword>
<protein>
    <submittedName>
        <fullName evidence="9">Putative DNA repair protein</fullName>
    </submittedName>
</protein>
<dbReference type="Pfam" id="PF08423">
    <property type="entry name" value="Rad51"/>
    <property type="match status" value="1"/>
</dbReference>
<name>A0A2G8L9Y1_STIJA</name>
<dbReference type="SUPFAM" id="SSF47794">
    <property type="entry name" value="Rad51 N-terminal domain-like"/>
    <property type="match status" value="1"/>
</dbReference>
<comment type="subcellular location">
    <subcellularLocation>
        <location evidence="1">Nucleus</location>
    </subcellularLocation>
</comment>
<dbReference type="GO" id="GO:0140664">
    <property type="term" value="F:ATP-dependent DNA damage sensor activity"/>
    <property type="evidence" value="ECO:0007669"/>
    <property type="project" value="InterPro"/>
</dbReference>
<sequence>MASKTLQRIGVSPELAMRLKRHGICTCKDFLSKNELELMKVTGLSRVKLRELIEDVSRAVIPQHNTVLNIYKQNTGLFSTSLPPLDSILHGGLSHGTITEIAGPPGCGKTQFCMMFSVLATLPRPLGTANGSVAYIDTESAFSAQRLVEIARSRFPDYFNQDDNLRDLCNRVHIYQESTCRELQERIFSQRIVSQMIISQSIVGQRIISQRIISQRIVSERIVGQRIVGQRIISQSIVGQRIVGQRIICQSIVGQRIVSERIVGQRIVSQRIVGQRIVSERIVGQRIVGQRIVGQSIVGQRIVGQRIVGQRIVGQSIVGQGSSVKGSSVKGSSVKGSSVKGSSVKGSSVKESSVKESA</sequence>
<dbReference type="PROSITE" id="PS50162">
    <property type="entry name" value="RECA_2"/>
    <property type="match status" value="1"/>
</dbReference>
<evidence type="ECO:0000256" key="4">
    <source>
        <dbReference type="ARBA" id="ARBA00023125"/>
    </source>
</evidence>
<dbReference type="STRING" id="307972.A0A2G8L9Y1"/>
<dbReference type="PANTHER" id="PTHR46456:SF1">
    <property type="entry name" value="DNA REPAIR PROTEIN RAD51 HOMOLOG 2"/>
    <property type="match status" value="1"/>
</dbReference>
<evidence type="ECO:0000256" key="2">
    <source>
        <dbReference type="ARBA" id="ARBA00007095"/>
    </source>
</evidence>
<dbReference type="InterPro" id="IPR010995">
    <property type="entry name" value="DNA_repair_Rad51/TF_NusA_a-hlx"/>
</dbReference>
<dbReference type="GO" id="GO:0000724">
    <property type="term" value="P:double-strand break repair via homologous recombination"/>
    <property type="evidence" value="ECO:0007669"/>
    <property type="project" value="InterPro"/>
</dbReference>
<proteinExistence type="inferred from homology"/>
<dbReference type="Pfam" id="PF26169">
    <property type="entry name" value="HHH_XRCC3_RpoA"/>
    <property type="match status" value="1"/>
</dbReference>
<feature type="compositionally biased region" description="Low complexity" evidence="7">
    <location>
        <begin position="321"/>
        <end position="351"/>
    </location>
</feature>
<evidence type="ECO:0000256" key="6">
    <source>
        <dbReference type="ARBA" id="ARBA00023242"/>
    </source>
</evidence>
<dbReference type="GO" id="GO:0003690">
    <property type="term" value="F:double-stranded DNA binding"/>
    <property type="evidence" value="ECO:0007669"/>
    <property type="project" value="TreeGrafter"/>
</dbReference>
<keyword evidence="4" id="KW-0238">DNA-binding</keyword>
<dbReference type="SUPFAM" id="SSF52540">
    <property type="entry name" value="P-loop containing nucleoside triphosphate hydrolases"/>
    <property type="match status" value="1"/>
</dbReference>
<dbReference type="InterPro" id="IPR013632">
    <property type="entry name" value="Rad51_C"/>
</dbReference>
<dbReference type="Gene3D" id="3.40.50.300">
    <property type="entry name" value="P-loop containing nucleotide triphosphate hydrolases"/>
    <property type="match status" value="1"/>
</dbReference>
<feature type="domain" description="RecA family profile 1" evidence="8">
    <location>
        <begin position="74"/>
        <end position="187"/>
    </location>
</feature>
<evidence type="ECO:0000256" key="5">
    <source>
        <dbReference type="ARBA" id="ARBA00023172"/>
    </source>
</evidence>
<dbReference type="InterPro" id="IPR027417">
    <property type="entry name" value="P-loop_NTPase"/>
</dbReference>
<evidence type="ECO:0000256" key="3">
    <source>
        <dbReference type="ARBA" id="ARBA00022763"/>
    </source>
</evidence>
<dbReference type="GO" id="GO:0005657">
    <property type="term" value="C:replication fork"/>
    <property type="evidence" value="ECO:0007669"/>
    <property type="project" value="TreeGrafter"/>
</dbReference>
<dbReference type="GO" id="GO:0033063">
    <property type="term" value="C:Rad51B-Rad51C-Rad51D-XRCC2 complex"/>
    <property type="evidence" value="ECO:0007669"/>
    <property type="project" value="InterPro"/>
</dbReference>
<comment type="caution">
    <text evidence="9">The sequence shown here is derived from an EMBL/GenBank/DDBJ whole genome shotgun (WGS) entry which is preliminary data.</text>
</comment>
<feature type="region of interest" description="Disordered" evidence="7">
    <location>
        <begin position="321"/>
        <end position="358"/>
    </location>
</feature>
<organism evidence="9 10">
    <name type="scientific">Stichopus japonicus</name>
    <name type="common">Sea cucumber</name>
    <dbReference type="NCBI Taxonomy" id="307972"/>
    <lineage>
        <taxon>Eukaryota</taxon>
        <taxon>Metazoa</taxon>
        <taxon>Echinodermata</taxon>
        <taxon>Eleutherozoa</taxon>
        <taxon>Echinozoa</taxon>
        <taxon>Holothuroidea</taxon>
        <taxon>Aspidochirotacea</taxon>
        <taxon>Aspidochirotida</taxon>
        <taxon>Stichopodidae</taxon>
        <taxon>Apostichopus</taxon>
    </lineage>
</organism>
<keyword evidence="10" id="KW-1185">Reference proteome</keyword>
<dbReference type="InterPro" id="IPR058766">
    <property type="entry name" value="HHH_XRCC3_RAD51B"/>
</dbReference>
<dbReference type="InterPro" id="IPR020588">
    <property type="entry name" value="RecA_ATP-bd"/>
</dbReference>
<comment type="similarity">
    <text evidence="2">Belongs to the RecA family. RAD51 subfamily.</text>
</comment>
<reference evidence="9 10" key="1">
    <citation type="journal article" date="2017" name="PLoS Biol.">
        <title>The sea cucumber genome provides insights into morphological evolution and visceral regeneration.</title>
        <authorList>
            <person name="Zhang X."/>
            <person name="Sun L."/>
            <person name="Yuan J."/>
            <person name="Sun Y."/>
            <person name="Gao Y."/>
            <person name="Zhang L."/>
            <person name="Li S."/>
            <person name="Dai H."/>
            <person name="Hamel J.F."/>
            <person name="Liu C."/>
            <person name="Yu Y."/>
            <person name="Liu S."/>
            <person name="Lin W."/>
            <person name="Guo K."/>
            <person name="Jin S."/>
            <person name="Xu P."/>
            <person name="Storey K.B."/>
            <person name="Huan P."/>
            <person name="Zhang T."/>
            <person name="Zhou Y."/>
            <person name="Zhang J."/>
            <person name="Lin C."/>
            <person name="Li X."/>
            <person name="Xing L."/>
            <person name="Huo D."/>
            <person name="Sun M."/>
            <person name="Wang L."/>
            <person name="Mercier A."/>
            <person name="Li F."/>
            <person name="Yang H."/>
            <person name="Xiang J."/>
        </authorList>
    </citation>
    <scope>NUCLEOTIDE SEQUENCE [LARGE SCALE GENOMIC DNA]</scope>
    <source>
        <strain evidence="9">Shaxun</strain>
        <tissue evidence="9">Muscle</tissue>
    </source>
</reference>
<keyword evidence="3" id="KW-0227">DNA damage</keyword>
<dbReference type="GO" id="GO:0000400">
    <property type="term" value="F:four-way junction DNA binding"/>
    <property type="evidence" value="ECO:0007669"/>
    <property type="project" value="TreeGrafter"/>
</dbReference>
<evidence type="ECO:0000256" key="1">
    <source>
        <dbReference type="ARBA" id="ARBA00004123"/>
    </source>
</evidence>
<dbReference type="Gene3D" id="1.10.150.20">
    <property type="entry name" value="5' to 3' exonuclease, C-terminal subdomain"/>
    <property type="match status" value="1"/>
</dbReference>
<dbReference type="PANTHER" id="PTHR46456">
    <property type="entry name" value="DNA REPAIR PROTEIN RAD51 HOMOLOG 2"/>
    <property type="match status" value="1"/>
</dbReference>
<evidence type="ECO:0000256" key="7">
    <source>
        <dbReference type="SAM" id="MobiDB-lite"/>
    </source>
</evidence>
<dbReference type="AlphaFoldDB" id="A0A2G8L9Y1"/>
<dbReference type="GO" id="GO:0003697">
    <property type="term" value="F:single-stranded DNA binding"/>
    <property type="evidence" value="ECO:0007669"/>
    <property type="project" value="TreeGrafter"/>
</dbReference>
<keyword evidence="6" id="KW-0539">Nucleus</keyword>
<accession>A0A2G8L9Y1</accession>
<dbReference type="GO" id="GO:0005524">
    <property type="term" value="F:ATP binding"/>
    <property type="evidence" value="ECO:0007669"/>
    <property type="project" value="InterPro"/>
</dbReference>
<dbReference type="OrthoDB" id="5957327at2759"/>
<dbReference type="EMBL" id="MRZV01000154">
    <property type="protein sequence ID" value="PIK57069.1"/>
    <property type="molecule type" value="Genomic_DNA"/>
</dbReference>
<evidence type="ECO:0000259" key="8">
    <source>
        <dbReference type="PROSITE" id="PS50162"/>
    </source>
</evidence>
<evidence type="ECO:0000313" key="10">
    <source>
        <dbReference type="Proteomes" id="UP000230750"/>
    </source>
</evidence>
<dbReference type="Proteomes" id="UP000230750">
    <property type="component" value="Unassembled WGS sequence"/>
</dbReference>
<gene>
    <name evidence="9" type="ORF">BSL78_06009</name>
</gene>
<dbReference type="InterPro" id="IPR030548">
    <property type="entry name" value="RAD51B"/>
</dbReference>
<evidence type="ECO:0000313" key="9">
    <source>
        <dbReference type="EMBL" id="PIK57069.1"/>
    </source>
</evidence>